<dbReference type="GO" id="GO:0007229">
    <property type="term" value="P:integrin-mediated signaling pathway"/>
    <property type="evidence" value="ECO:0007669"/>
    <property type="project" value="UniProtKB-KW"/>
</dbReference>
<organism evidence="7 8">
    <name type="scientific">Engystomops pustulosus</name>
    <name type="common">Tungara frog</name>
    <name type="synonym">Physalaemus pustulosus</name>
    <dbReference type="NCBI Taxonomy" id="76066"/>
    <lineage>
        <taxon>Eukaryota</taxon>
        <taxon>Metazoa</taxon>
        <taxon>Chordata</taxon>
        <taxon>Craniata</taxon>
        <taxon>Vertebrata</taxon>
        <taxon>Euteleostomi</taxon>
        <taxon>Amphibia</taxon>
        <taxon>Batrachia</taxon>
        <taxon>Anura</taxon>
        <taxon>Neobatrachia</taxon>
        <taxon>Hyloidea</taxon>
        <taxon>Leptodactylidae</taxon>
        <taxon>Leiuperinae</taxon>
        <taxon>Engystomops</taxon>
    </lineage>
</organism>
<evidence type="ECO:0000256" key="3">
    <source>
        <dbReference type="ARBA" id="ARBA00023180"/>
    </source>
</evidence>
<keyword evidence="8" id="KW-1185">Reference proteome</keyword>
<dbReference type="InterPro" id="IPR013517">
    <property type="entry name" value="FG-GAP"/>
</dbReference>
<feature type="compositionally biased region" description="Basic and acidic residues" evidence="6">
    <location>
        <begin position="18"/>
        <end position="28"/>
    </location>
</feature>
<dbReference type="Proteomes" id="UP000824782">
    <property type="component" value="Unassembled WGS sequence"/>
</dbReference>
<proteinExistence type="inferred from homology"/>
<keyword evidence="2" id="KW-0677">Repeat</keyword>
<dbReference type="GO" id="GO:0009897">
    <property type="term" value="C:external side of plasma membrane"/>
    <property type="evidence" value="ECO:0007669"/>
    <property type="project" value="TreeGrafter"/>
</dbReference>
<accession>A0AAV6YK94</accession>
<evidence type="ECO:0000256" key="4">
    <source>
        <dbReference type="PROSITE-ProRule" id="PRU00803"/>
    </source>
</evidence>
<dbReference type="PANTHER" id="PTHR23220:SF118">
    <property type="entry name" value="INTEGRIN ALPHA-X"/>
    <property type="match status" value="1"/>
</dbReference>
<dbReference type="SUPFAM" id="SSF69318">
    <property type="entry name" value="Integrin alpha N-terminal domain"/>
    <property type="match status" value="1"/>
</dbReference>
<comment type="subcellular location">
    <subcellularLocation>
        <location evidence="5">Membrane</location>
        <topology evidence="5">Single-pass type I membrane protein</topology>
    </subcellularLocation>
</comment>
<keyword evidence="5" id="KW-0401">Integrin</keyword>
<evidence type="ECO:0000256" key="2">
    <source>
        <dbReference type="ARBA" id="ARBA00022737"/>
    </source>
</evidence>
<dbReference type="GO" id="GO:0098609">
    <property type="term" value="P:cell-cell adhesion"/>
    <property type="evidence" value="ECO:0007669"/>
    <property type="project" value="TreeGrafter"/>
</dbReference>
<comment type="similarity">
    <text evidence="5">Belongs to the integrin alpha chain family.</text>
</comment>
<dbReference type="Gene3D" id="2.130.10.130">
    <property type="entry name" value="Integrin alpha, N-terminal"/>
    <property type="match status" value="1"/>
</dbReference>
<keyword evidence="1" id="KW-0732">Signal</keyword>
<feature type="repeat" description="FG-GAP" evidence="4">
    <location>
        <begin position="76"/>
        <end position="133"/>
    </location>
</feature>
<name>A0AAV6YK94_ENGPU</name>
<evidence type="ECO:0000256" key="1">
    <source>
        <dbReference type="ARBA" id="ARBA00022729"/>
    </source>
</evidence>
<sequence length="181" mass="19774">MGVSRGSGSDGRGGARRRNQEKLRRQESQGEVEVIEEVWRGGEDRRGMARWRILERQQITLKHLVVDSHISFTCPWTLQGDSSQAGGHFGSAISILPDLTGDGAPDLAVGAPCEDNNQGAVYIFYGHQGSFKAPYVQRIPGRHVSRKIMYFGRSVAGNVDMTGDNLPDLLVGGEGQAIILR</sequence>
<dbReference type="SMART" id="SM00191">
    <property type="entry name" value="Int_alpha"/>
    <property type="match status" value="1"/>
</dbReference>
<evidence type="ECO:0000313" key="8">
    <source>
        <dbReference type="Proteomes" id="UP000824782"/>
    </source>
</evidence>
<keyword evidence="5" id="KW-0675">Receptor</keyword>
<dbReference type="GO" id="GO:0008305">
    <property type="term" value="C:integrin complex"/>
    <property type="evidence" value="ECO:0007669"/>
    <property type="project" value="InterPro"/>
</dbReference>
<evidence type="ECO:0000256" key="6">
    <source>
        <dbReference type="SAM" id="MobiDB-lite"/>
    </source>
</evidence>
<dbReference type="PRINTS" id="PR01185">
    <property type="entry name" value="INTEGRINA"/>
</dbReference>
<dbReference type="InterPro" id="IPR013519">
    <property type="entry name" value="Int_alpha_beta-p"/>
</dbReference>
<comment type="caution">
    <text evidence="7">The sequence shown here is derived from an EMBL/GenBank/DDBJ whole genome shotgun (WGS) entry which is preliminary data.</text>
</comment>
<dbReference type="PROSITE" id="PS51470">
    <property type="entry name" value="FG_GAP"/>
    <property type="match status" value="2"/>
</dbReference>
<dbReference type="Pfam" id="PF01839">
    <property type="entry name" value="FG-GAP"/>
    <property type="match status" value="1"/>
</dbReference>
<dbReference type="AlphaFoldDB" id="A0AAV6YK94"/>
<dbReference type="InterPro" id="IPR028994">
    <property type="entry name" value="Integrin_alpha_N"/>
</dbReference>
<dbReference type="GO" id="GO:0007160">
    <property type="term" value="P:cell-matrix adhesion"/>
    <property type="evidence" value="ECO:0007669"/>
    <property type="project" value="TreeGrafter"/>
</dbReference>
<dbReference type="InterPro" id="IPR000413">
    <property type="entry name" value="Integrin_alpha"/>
</dbReference>
<gene>
    <name evidence="7" type="ORF">GDO81_023607</name>
</gene>
<dbReference type="GO" id="GO:0005178">
    <property type="term" value="F:integrin binding"/>
    <property type="evidence" value="ECO:0007669"/>
    <property type="project" value="TreeGrafter"/>
</dbReference>
<dbReference type="PANTHER" id="PTHR23220">
    <property type="entry name" value="INTEGRIN ALPHA"/>
    <property type="match status" value="1"/>
</dbReference>
<evidence type="ECO:0000313" key="7">
    <source>
        <dbReference type="EMBL" id="KAG8537894.1"/>
    </source>
</evidence>
<keyword evidence="5" id="KW-0130">Cell adhesion</keyword>
<feature type="repeat" description="FG-GAP" evidence="4">
    <location>
        <begin position="137"/>
        <end position="181"/>
    </location>
</feature>
<feature type="region of interest" description="Disordered" evidence="6">
    <location>
        <begin position="1"/>
        <end position="28"/>
    </location>
</feature>
<dbReference type="GO" id="GO:0033627">
    <property type="term" value="P:cell adhesion mediated by integrin"/>
    <property type="evidence" value="ECO:0007669"/>
    <property type="project" value="TreeGrafter"/>
</dbReference>
<protein>
    <submittedName>
        <fullName evidence="7">Uncharacterized protein</fullName>
    </submittedName>
</protein>
<dbReference type="EMBL" id="WNYA01025569">
    <property type="protein sequence ID" value="KAG8537894.1"/>
    <property type="molecule type" value="Genomic_DNA"/>
</dbReference>
<keyword evidence="3" id="KW-0325">Glycoprotein</keyword>
<reference evidence="7" key="1">
    <citation type="thesis" date="2020" institute="ProQuest LLC" country="789 East Eisenhower Parkway, Ann Arbor, MI, USA">
        <title>Comparative Genomics and Chromosome Evolution.</title>
        <authorList>
            <person name="Mudd A.B."/>
        </authorList>
    </citation>
    <scope>NUCLEOTIDE SEQUENCE</scope>
    <source>
        <strain evidence="7">237g6f4</strain>
        <tissue evidence="7">Blood</tissue>
    </source>
</reference>
<evidence type="ECO:0000256" key="5">
    <source>
        <dbReference type="RuleBase" id="RU003762"/>
    </source>
</evidence>